<comment type="catalytic activity">
    <reaction evidence="7">
        <text>L-isoleucine + 2-oxoglutarate = (S)-3-methyl-2-oxopentanoate + L-glutamate</text>
        <dbReference type="Rhea" id="RHEA:24801"/>
        <dbReference type="ChEBI" id="CHEBI:16810"/>
        <dbReference type="ChEBI" id="CHEBI:29985"/>
        <dbReference type="ChEBI" id="CHEBI:35146"/>
        <dbReference type="ChEBI" id="CHEBI:58045"/>
        <dbReference type="EC" id="2.6.1.42"/>
    </reaction>
</comment>
<dbReference type="OrthoDB" id="9805628at2"/>
<dbReference type="InterPro" id="IPR043132">
    <property type="entry name" value="BCAT-like_C"/>
</dbReference>
<protein>
    <recommendedName>
        <fullName evidence="5">branched-chain-amino-acid transaminase</fullName>
        <ecNumber evidence="5">2.6.1.42</ecNumber>
    </recommendedName>
</protein>
<dbReference type="EC" id="2.6.1.42" evidence="5"/>
<dbReference type="SUPFAM" id="SSF56752">
    <property type="entry name" value="D-aminoacid aminotransferase-like PLP-dependent enzymes"/>
    <property type="match status" value="1"/>
</dbReference>
<keyword evidence="9" id="KW-0032">Aminotransferase</keyword>
<evidence type="ECO:0000313" key="9">
    <source>
        <dbReference type="EMBL" id="AUD01007.1"/>
    </source>
</evidence>
<evidence type="ECO:0000313" key="10">
    <source>
        <dbReference type="Proteomes" id="UP000232883"/>
    </source>
</evidence>
<evidence type="ECO:0000256" key="8">
    <source>
        <dbReference type="ARBA" id="ARBA00049229"/>
    </source>
</evidence>
<dbReference type="PANTHER" id="PTHR42743">
    <property type="entry name" value="AMINO-ACID AMINOTRANSFERASE"/>
    <property type="match status" value="1"/>
</dbReference>
<dbReference type="InterPro" id="IPR043131">
    <property type="entry name" value="BCAT-like_N"/>
</dbReference>
<accession>A0A2K8YTQ5</accession>
<evidence type="ECO:0000256" key="6">
    <source>
        <dbReference type="ARBA" id="ARBA00048212"/>
    </source>
</evidence>
<dbReference type="InterPro" id="IPR001544">
    <property type="entry name" value="Aminotrans_IV"/>
</dbReference>
<keyword evidence="10" id="KW-1185">Reference proteome</keyword>
<dbReference type="KEGG" id="spir:CWM47_03720"/>
<dbReference type="GO" id="GO:0046394">
    <property type="term" value="P:carboxylic acid biosynthetic process"/>
    <property type="evidence" value="ECO:0007669"/>
    <property type="project" value="UniProtKB-ARBA"/>
</dbReference>
<comment type="catalytic activity">
    <reaction evidence="8">
        <text>L-leucine + 2-oxoglutarate = 4-methyl-2-oxopentanoate + L-glutamate</text>
        <dbReference type="Rhea" id="RHEA:18321"/>
        <dbReference type="ChEBI" id="CHEBI:16810"/>
        <dbReference type="ChEBI" id="CHEBI:17865"/>
        <dbReference type="ChEBI" id="CHEBI:29985"/>
        <dbReference type="ChEBI" id="CHEBI:57427"/>
        <dbReference type="EC" id="2.6.1.42"/>
    </reaction>
</comment>
<dbReference type="RefSeq" id="WP_100986430.1">
    <property type="nucleotide sequence ID" value="NZ_CP025096.1"/>
</dbReference>
<dbReference type="Proteomes" id="UP000232883">
    <property type="component" value="Chromosome"/>
</dbReference>
<evidence type="ECO:0000256" key="2">
    <source>
        <dbReference type="ARBA" id="ARBA00004931"/>
    </source>
</evidence>
<evidence type="ECO:0000256" key="3">
    <source>
        <dbReference type="ARBA" id="ARBA00005072"/>
    </source>
</evidence>
<dbReference type="Gene3D" id="3.30.470.10">
    <property type="match status" value="1"/>
</dbReference>
<evidence type="ECO:0000256" key="1">
    <source>
        <dbReference type="ARBA" id="ARBA00004824"/>
    </source>
</evidence>
<evidence type="ECO:0000256" key="5">
    <source>
        <dbReference type="ARBA" id="ARBA00013053"/>
    </source>
</evidence>
<evidence type="ECO:0000256" key="4">
    <source>
        <dbReference type="ARBA" id="ARBA00009320"/>
    </source>
</evidence>
<comment type="similarity">
    <text evidence="4">Belongs to the class-IV pyridoxal-phosphate-dependent aminotransferase family.</text>
</comment>
<dbReference type="GO" id="GO:0004084">
    <property type="term" value="F:branched-chain-amino-acid transaminase activity"/>
    <property type="evidence" value="ECO:0007669"/>
    <property type="project" value="UniProtKB-EC"/>
</dbReference>
<comment type="pathway">
    <text evidence="3">Amino-acid biosynthesis; L-leucine biosynthesis; L-leucine from 3-methyl-2-oxobutanoate: step 4/4.</text>
</comment>
<dbReference type="AlphaFoldDB" id="A0A2K8YTQ5"/>
<dbReference type="Gene3D" id="3.20.10.10">
    <property type="entry name" value="D-amino Acid Aminotransferase, subunit A, domain 2"/>
    <property type="match status" value="1"/>
</dbReference>
<name>A0A2K8YTQ5_9BACT</name>
<dbReference type="InterPro" id="IPR050571">
    <property type="entry name" value="Class-IV_PLP-Dep_Aminotrnsfr"/>
</dbReference>
<proteinExistence type="inferred from homology"/>
<comment type="catalytic activity">
    <reaction evidence="6">
        <text>L-valine + 2-oxoglutarate = 3-methyl-2-oxobutanoate + L-glutamate</text>
        <dbReference type="Rhea" id="RHEA:24813"/>
        <dbReference type="ChEBI" id="CHEBI:11851"/>
        <dbReference type="ChEBI" id="CHEBI:16810"/>
        <dbReference type="ChEBI" id="CHEBI:29985"/>
        <dbReference type="ChEBI" id="CHEBI:57762"/>
        <dbReference type="EC" id="2.6.1.42"/>
    </reaction>
</comment>
<dbReference type="PANTHER" id="PTHR42743:SF11">
    <property type="entry name" value="AMINODEOXYCHORISMATE LYASE"/>
    <property type="match status" value="1"/>
</dbReference>
<keyword evidence="9" id="KW-0808">Transferase</keyword>
<sequence length="278" mass="31285">MDAYAYLNGEFLPLAETRLQVTDLAFLRGYGIFDFLRVVKGHPIFVDDHLDRFEQAAKVMGLQMPESRECLQQLIAELIQLNPHELLGLKMILTGGYSADGFTPAEQPNLLAWASPFSFPDAALGVSLMSYEYHREIPGVKTLSYLPPIQMLPQLKRQATDDYLYYWNGLISESSRSNVFIVKNQTVSTAATGILPGITRKHVLSVCQGIFAVEERAIQLAEVFAADEVFITSSNQRIMPVRQIDQHVLPQPYPGPVTRKLQALFLEREGMQRVAVNR</sequence>
<comment type="pathway">
    <text evidence="2">Amino-acid biosynthesis; L-valine biosynthesis; L-valine from pyruvate: step 4/4.</text>
</comment>
<dbReference type="InterPro" id="IPR036038">
    <property type="entry name" value="Aminotransferase-like"/>
</dbReference>
<comment type="pathway">
    <text evidence="1">Amino-acid biosynthesis; L-isoleucine biosynthesis; L-isoleucine from 2-oxobutanoate: step 4/4.</text>
</comment>
<dbReference type="Pfam" id="PF01063">
    <property type="entry name" value="Aminotran_4"/>
    <property type="match status" value="1"/>
</dbReference>
<dbReference type="EMBL" id="CP025096">
    <property type="protein sequence ID" value="AUD01007.1"/>
    <property type="molecule type" value="Genomic_DNA"/>
</dbReference>
<organism evidence="9 10">
    <name type="scientific">Spirosoma pollinicola</name>
    <dbReference type="NCBI Taxonomy" id="2057025"/>
    <lineage>
        <taxon>Bacteria</taxon>
        <taxon>Pseudomonadati</taxon>
        <taxon>Bacteroidota</taxon>
        <taxon>Cytophagia</taxon>
        <taxon>Cytophagales</taxon>
        <taxon>Cytophagaceae</taxon>
        <taxon>Spirosoma</taxon>
    </lineage>
</organism>
<reference evidence="9 10" key="1">
    <citation type="submission" date="2017-11" db="EMBL/GenBank/DDBJ databases">
        <title>Taxonomic description and genome sequences of Spirosoma HA7 sp. nov., isolated from pollen microhabitat of Corylus avellana.</title>
        <authorList>
            <person name="Ambika Manirajan B."/>
            <person name="Suarez C."/>
            <person name="Ratering S."/>
            <person name="Geissler-Plaum R."/>
            <person name="Cardinale M."/>
            <person name="Sylvia S."/>
        </authorList>
    </citation>
    <scope>NUCLEOTIDE SEQUENCE [LARGE SCALE GENOMIC DNA]</scope>
    <source>
        <strain evidence="9 10">HA7</strain>
    </source>
</reference>
<evidence type="ECO:0000256" key="7">
    <source>
        <dbReference type="ARBA" id="ARBA00048798"/>
    </source>
</evidence>
<gene>
    <name evidence="9" type="ORF">CWM47_03720</name>
</gene>